<dbReference type="GO" id="GO:0015562">
    <property type="term" value="F:efflux transmembrane transporter activity"/>
    <property type="evidence" value="ECO:0007669"/>
    <property type="project" value="InterPro"/>
</dbReference>
<dbReference type="OrthoDB" id="9770517at2"/>
<dbReference type="Gene3D" id="2.20.200.10">
    <property type="entry name" value="Outer membrane efflux proteins (OEP)"/>
    <property type="match status" value="1"/>
</dbReference>
<protein>
    <submittedName>
        <fullName evidence="3">RND efflux system, outer membrane lipoprotein, NodT family</fullName>
    </submittedName>
</protein>
<reference evidence="3 4" key="1">
    <citation type="journal article" date="2017" name="Antonie Van Leeuwenhoek">
        <title>Rhizobium rhizosphaerae sp. nov., a novel species isolated from rice rhizosphere.</title>
        <authorList>
            <person name="Zhao J.J."/>
            <person name="Zhang J."/>
            <person name="Zhang R.J."/>
            <person name="Zhang C.W."/>
            <person name="Yin H.Q."/>
            <person name="Zhang X.X."/>
        </authorList>
    </citation>
    <scope>NUCLEOTIDE SEQUENCE [LARGE SCALE GENOMIC DNA]</scope>
    <source>
        <strain evidence="3 4">BSs20135</strain>
    </source>
</reference>
<comment type="subcellular location">
    <subcellularLocation>
        <location evidence="2">Cell outer membrane</location>
        <topology evidence="2">Lipid-anchor</topology>
    </subcellularLocation>
</comment>
<comment type="caution">
    <text evidence="3">The sequence shown here is derived from an EMBL/GenBank/DDBJ whole genome shotgun (WGS) entry which is preliminary data.</text>
</comment>
<keyword evidence="2" id="KW-0472">Membrane</keyword>
<dbReference type="eggNOG" id="COG1538">
    <property type="taxonomic scope" value="Bacteria"/>
</dbReference>
<dbReference type="AlphaFoldDB" id="K6Z1B6"/>
<name>K6Z1B6_9ALTE</name>
<organism evidence="3 4">
    <name type="scientific">Paraglaciecola arctica BSs20135</name>
    <dbReference type="NCBI Taxonomy" id="493475"/>
    <lineage>
        <taxon>Bacteria</taxon>
        <taxon>Pseudomonadati</taxon>
        <taxon>Pseudomonadota</taxon>
        <taxon>Gammaproteobacteria</taxon>
        <taxon>Alteromonadales</taxon>
        <taxon>Alteromonadaceae</taxon>
        <taxon>Paraglaciecola</taxon>
    </lineage>
</organism>
<keyword evidence="2 3" id="KW-0449">Lipoprotein</keyword>
<accession>K6Z1B6</accession>
<dbReference type="Proteomes" id="UP000006327">
    <property type="component" value="Unassembled WGS sequence"/>
</dbReference>
<keyword evidence="2" id="KW-0812">Transmembrane</keyword>
<sequence>MPLTFFQIFPAFPIHNINVVRLLRLNGPLIVVLSSLLNVGCSAVGPDYVAPQLTPPIQWNGDIGSQINSNPLDPEALNQWWTTLKDPLLTSLIDRAITGSLSLQDAEAKVREARARRGISDANRFPTVNASGSVTRNRVSENGFYKGTSYAGATSTIYNGGFDAGWEIDLFGRTQRQIEGAQANLEASEENYRDVLVTLLAEVALNYLEVCTQQSRLSVAQESRDSQANIVELVRSSVEVGETSRLDLEQALANLETTRSGIPLLEIALAQAKNRLAVLLGLPPGALNDELVEHHAIPLAPAQVAVGVPAEVLRRRPDIRRAERILAAATAKIGVATADLYPSFTLYGSVGLESLSSGDFLTSASRIFGIGPSLQWNLFDSGRIQNNIAISNTQQEQAFIAYRAAVLRALQDVENSIIAYGQEMVRRQALIDGEQSARRALTIAEDQYKAGETDFIRVLDSQRSLLNLQDQLASSDGQVTANVIRLFKALGGGWTPLEPELL</sequence>
<dbReference type="InterPro" id="IPR010131">
    <property type="entry name" value="MdtP/NodT-like"/>
</dbReference>
<evidence type="ECO:0000256" key="1">
    <source>
        <dbReference type="ARBA" id="ARBA00007613"/>
    </source>
</evidence>
<dbReference type="Pfam" id="PF02321">
    <property type="entry name" value="OEP"/>
    <property type="match status" value="2"/>
</dbReference>
<evidence type="ECO:0000256" key="2">
    <source>
        <dbReference type="RuleBase" id="RU362097"/>
    </source>
</evidence>
<comment type="similarity">
    <text evidence="1 2">Belongs to the outer membrane factor (OMF) (TC 1.B.17) family.</text>
</comment>
<keyword evidence="4" id="KW-1185">Reference proteome</keyword>
<dbReference type="InterPro" id="IPR003423">
    <property type="entry name" value="OMP_efflux"/>
</dbReference>
<dbReference type="SUPFAM" id="SSF56954">
    <property type="entry name" value="Outer membrane efflux proteins (OEP)"/>
    <property type="match status" value="1"/>
</dbReference>
<dbReference type="Gene3D" id="1.20.1600.10">
    <property type="entry name" value="Outer membrane efflux proteins (OEP)"/>
    <property type="match status" value="1"/>
</dbReference>
<dbReference type="RefSeq" id="WP_007615923.1">
    <property type="nucleotide sequence ID" value="NZ_BAEO01000006.1"/>
</dbReference>
<keyword evidence="2" id="KW-1134">Transmembrane beta strand</keyword>
<dbReference type="NCBIfam" id="TIGR01845">
    <property type="entry name" value="outer_NodT"/>
    <property type="match status" value="1"/>
</dbReference>
<dbReference type="GO" id="GO:0009279">
    <property type="term" value="C:cell outer membrane"/>
    <property type="evidence" value="ECO:0007669"/>
    <property type="project" value="UniProtKB-SubCell"/>
</dbReference>
<evidence type="ECO:0000313" key="4">
    <source>
        <dbReference type="Proteomes" id="UP000006327"/>
    </source>
</evidence>
<dbReference type="PANTHER" id="PTHR30203:SF25">
    <property type="entry name" value="OUTER MEMBRANE PROTEIN-RELATED"/>
    <property type="match status" value="1"/>
</dbReference>
<proteinExistence type="inferred from homology"/>
<evidence type="ECO:0000313" key="3">
    <source>
        <dbReference type="EMBL" id="GAC17260.1"/>
    </source>
</evidence>
<dbReference type="EMBL" id="BAEO01000006">
    <property type="protein sequence ID" value="GAC17260.1"/>
    <property type="molecule type" value="Genomic_DNA"/>
</dbReference>
<keyword evidence="2" id="KW-0564">Palmitate</keyword>
<gene>
    <name evidence="3" type="ORF">GARC_0278</name>
</gene>
<dbReference type="STRING" id="493475.GARC_0278"/>
<dbReference type="PANTHER" id="PTHR30203">
    <property type="entry name" value="OUTER MEMBRANE CATION EFFLUX PROTEIN"/>
    <property type="match status" value="1"/>
</dbReference>